<evidence type="ECO:0000259" key="4">
    <source>
        <dbReference type="Pfam" id="PF03543"/>
    </source>
</evidence>
<name>A0A6P1BK33_9BRAD</name>
<dbReference type="Pfam" id="PF03543">
    <property type="entry name" value="Peptidase_C58"/>
    <property type="match status" value="1"/>
</dbReference>
<accession>A0A6P1BK33</accession>
<dbReference type="GO" id="GO:0006508">
    <property type="term" value="P:proteolysis"/>
    <property type="evidence" value="ECO:0007669"/>
    <property type="project" value="UniProtKB-KW"/>
</dbReference>
<dbReference type="RefSeq" id="WP_163155737.1">
    <property type="nucleotide sequence ID" value="NZ_VKHP01000073.1"/>
</dbReference>
<sequence length="96" mass="10730">MTRVTLGKSRVREIRPPGSVRAKAKWLSYSTTTQIWIRPEKEKVYEFGKHSNMVRKITDDGSKYLLSLYFAEGGSHVVATSTLDGSTANATPPIEE</sequence>
<dbReference type="EMBL" id="VKHP01000073">
    <property type="protein sequence ID" value="NEU97912.1"/>
    <property type="molecule type" value="Genomic_DNA"/>
</dbReference>
<evidence type="ECO:0000256" key="1">
    <source>
        <dbReference type="ARBA" id="ARBA00022670"/>
    </source>
</evidence>
<feature type="domain" description="Peptidase C58 YopT-type" evidence="4">
    <location>
        <begin position="40"/>
        <end position="87"/>
    </location>
</feature>
<evidence type="ECO:0000256" key="3">
    <source>
        <dbReference type="ARBA" id="ARBA00022807"/>
    </source>
</evidence>
<dbReference type="AlphaFoldDB" id="A0A6P1BK33"/>
<dbReference type="SUPFAM" id="SSF54001">
    <property type="entry name" value="Cysteine proteinases"/>
    <property type="match status" value="1"/>
</dbReference>
<reference evidence="5 6" key="1">
    <citation type="journal article" date="2020" name="Arch. Microbiol.">
        <title>Bradyrhizobium uaiense sp. nov., a new highly efficient cowpea symbiont.</title>
        <authorList>
            <person name="Cabral Michel D."/>
            <person name="Azarias Guimaraes A."/>
            <person name="Martins da Costa E."/>
            <person name="Soares de Carvalho T."/>
            <person name="Balsanelli E."/>
            <person name="Willems A."/>
            <person name="Maltempi de Souza E."/>
            <person name="de Souza Moreira F.M."/>
        </authorList>
    </citation>
    <scope>NUCLEOTIDE SEQUENCE [LARGE SCALE GENOMIC DNA]</scope>
    <source>
        <strain evidence="5 6">UFLA 03-164</strain>
    </source>
</reference>
<evidence type="ECO:0000313" key="6">
    <source>
        <dbReference type="Proteomes" id="UP000468531"/>
    </source>
</evidence>
<gene>
    <name evidence="5" type="ORF">FNJ47_19275</name>
</gene>
<dbReference type="GO" id="GO:0004197">
    <property type="term" value="F:cysteine-type endopeptidase activity"/>
    <property type="evidence" value="ECO:0007669"/>
    <property type="project" value="InterPro"/>
</dbReference>
<comment type="caution">
    <text evidence="5">The sequence shown here is derived from an EMBL/GenBank/DDBJ whole genome shotgun (WGS) entry which is preliminary data.</text>
</comment>
<keyword evidence="2" id="KW-0378">Hydrolase</keyword>
<organism evidence="5 6">
    <name type="scientific">Bradyrhizobium uaiense</name>
    <dbReference type="NCBI Taxonomy" id="2594946"/>
    <lineage>
        <taxon>Bacteria</taxon>
        <taxon>Pseudomonadati</taxon>
        <taxon>Pseudomonadota</taxon>
        <taxon>Alphaproteobacteria</taxon>
        <taxon>Hyphomicrobiales</taxon>
        <taxon>Nitrobacteraceae</taxon>
        <taxon>Bradyrhizobium</taxon>
    </lineage>
</organism>
<dbReference type="InterPro" id="IPR006473">
    <property type="entry name" value="Peptidase_C58_Yopt"/>
</dbReference>
<proteinExistence type="predicted"/>
<protein>
    <recommendedName>
        <fullName evidence="4">Peptidase C58 YopT-type domain-containing protein</fullName>
    </recommendedName>
</protein>
<dbReference type="Gene3D" id="3.90.70.20">
    <property type="match status" value="1"/>
</dbReference>
<keyword evidence="1" id="KW-0645">Protease</keyword>
<dbReference type="Proteomes" id="UP000468531">
    <property type="component" value="Unassembled WGS sequence"/>
</dbReference>
<evidence type="ECO:0000313" key="5">
    <source>
        <dbReference type="EMBL" id="NEU97912.1"/>
    </source>
</evidence>
<evidence type="ECO:0000256" key="2">
    <source>
        <dbReference type="ARBA" id="ARBA00022801"/>
    </source>
</evidence>
<keyword evidence="3" id="KW-0788">Thiol protease</keyword>
<keyword evidence="6" id="KW-1185">Reference proteome</keyword>
<dbReference type="InterPro" id="IPR038765">
    <property type="entry name" value="Papain-like_cys_pep_sf"/>
</dbReference>